<feature type="transmembrane region" description="Helical" evidence="2">
    <location>
        <begin position="24"/>
        <end position="45"/>
    </location>
</feature>
<dbReference type="AlphaFoldDB" id="A0AAN9U3P4"/>
<name>A0AAN9U3P4_9PEZI</name>
<dbReference type="Proteomes" id="UP001320245">
    <property type="component" value="Unassembled WGS sequence"/>
</dbReference>
<keyword evidence="2" id="KW-0812">Transmembrane</keyword>
<keyword evidence="4" id="KW-1185">Reference proteome</keyword>
<keyword evidence="2" id="KW-1133">Transmembrane helix</keyword>
<evidence type="ECO:0000256" key="2">
    <source>
        <dbReference type="SAM" id="Phobius"/>
    </source>
</evidence>
<feature type="transmembrane region" description="Helical" evidence="2">
    <location>
        <begin position="57"/>
        <end position="79"/>
    </location>
</feature>
<sequence length="172" mass="17899">MAGVVGYQLVYGFGVGMGFMQPSYVVQTILPITDVPIGVIVITLVQNISAGEMQSRLAPLVPAQDASGIFGSGLALILASMPPGSREQAVDAISTSIVMTVYVSLALSAASVVGCGVKWASMKQGNPKDEAVKAEGAEDLPAAVERQPNDTVTRQEREGQTSMKKATTKQGE</sequence>
<feature type="compositionally biased region" description="Polar residues" evidence="1">
    <location>
        <begin position="160"/>
        <end position="172"/>
    </location>
</feature>
<keyword evidence="2" id="KW-0472">Membrane</keyword>
<dbReference type="EMBL" id="JAJSPL020000028">
    <property type="protein sequence ID" value="KAK7737794.1"/>
    <property type="molecule type" value="Genomic_DNA"/>
</dbReference>
<gene>
    <name evidence="3" type="ORF">SLS53_006414</name>
</gene>
<accession>A0AAN9U3P4</accession>
<comment type="caution">
    <text evidence="3">The sequence shown here is derived from an EMBL/GenBank/DDBJ whole genome shotgun (WGS) entry which is preliminary data.</text>
</comment>
<feature type="region of interest" description="Disordered" evidence="1">
    <location>
        <begin position="125"/>
        <end position="172"/>
    </location>
</feature>
<evidence type="ECO:0000313" key="4">
    <source>
        <dbReference type="Proteomes" id="UP001320245"/>
    </source>
</evidence>
<evidence type="ECO:0000256" key="1">
    <source>
        <dbReference type="SAM" id="MobiDB-lite"/>
    </source>
</evidence>
<feature type="transmembrane region" description="Helical" evidence="2">
    <location>
        <begin position="99"/>
        <end position="120"/>
    </location>
</feature>
<evidence type="ECO:0000313" key="3">
    <source>
        <dbReference type="EMBL" id="KAK7737794.1"/>
    </source>
</evidence>
<feature type="compositionally biased region" description="Basic and acidic residues" evidence="1">
    <location>
        <begin position="126"/>
        <end position="136"/>
    </location>
</feature>
<reference evidence="3 4" key="1">
    <citation type="journal article" date="2023" name="PLoS ONE">
        <title>Cytospora paraplurivora sp. nov. isolated from orchards with fruit tree decline syndrome in Ontario, Canada.</title>
        <authorList>
            <person name="Ilyukhin E."/>
            <person name="Nguyen H.D.T."/>
            <person name="Castle A.J."/>
            <person name="Ellouze W."/>
        </authorList>
    </citation>
    <scope>NUCLEOTIDE SEQUENCE [LARGE SCALE GENOMIC DNA]</scope>
    <source>
        <strain evidence="3 4">FDS-564</strain>
    </source>
</reference>
<proteinExistence type="predicted"/>
<organism evidence="3 4">
    <name type="scientific">Cytospora paraplurivora</name>
    <dbReference type="NCBI Taxonomy" id="2898453"/>
    <lineage>
        <taxon>Eukaryota</taxon>
        <taxon>Fungi</taxon>
        <taxon>Dikarya</taxon>
        <taxon>Ascomycota</taxon>
        <taxon>Pezizomycotina</taxon>
        <taxon>Sordariomycetes</taxon>
        <taxon>Sordariomycetidae</taxon>
        <taxon>Diaporthales</taxon>
        <taxon>Cytosporaceae</taxon>
        <taxon>Cytospora</taxon>
    </lineage>
</organism>
<protein>
    <submittedName>
        <fullName evidence="3">Uncharacterized protein</fullName>
    </submittedName>
</protein>